<sequence>MRSDYYTEQLDGLGEELGRLHRWVLDAWRGYRGLCERTGMRTNPLVVPATEARIAALGEEIHEFRASTGAVGWQDYLDRCEVFRVLVRELANLATTHDWQSPAYESSTRPHVFHTGDHGYRGLLGYRRVHHPILTELELRYRTELGYTGDDLACYLTSSGMGAFTVVENWLVRDRLDDGDLVAYMARTYFESRDQLAKLKGVATRAVDVTCAADVVDFVRAAGPAVFVVEPVNNEDLTRLVPLDEIVRGLGRLRLDRDTYLVVDTSMSAGGEGRLFDIEELRRNPRLHLVQIESLLKYRQQGLDRVNAGVVLVESRFAREVFVQRERCGAFLPDLQSFEMLAHGGSGHDRRMRRIKHNGEVFCAELRDALPPELREDVSLTTPIAATHQDHEVYRRSYRYLGGVVPLSFGREVGMDVLLRVIATTLELCAREGTVLHHSTSFGFNSTHIGVAATGGARLTNPFLRVSVGEDPESCVRRIARHLAAALTEHLVPAAVELTADLTVTGPAAEVTGR</sequence>
<dbReference type="OrthoDB" id="3678770at2"/>
<evidence type="ECO:0008006" key="6">
    <source>
        <dbReference type="Google" id="ProtNLM"/>
    </source>
</evidence>
<reference evidence="4 5" key="1">
    <citation type="submission" date="2016-12" db="EMBL/GenBank/DDBJ databases">
        <title>The draft genome sequence of Actinophytocola sp. 11-183.</title>
        <authorList>
            <person name="Wang W."/>
            <person name="Yuan L."/>
        </authorList>
    </citation>
    <scope>NUCLEOTIDE SEQUENCE [LARGE SCALE GENOMIC DNA]</scope>
    <source>
        <strain evidence="4 5">11-183</strain>
    </source>
</reference>
<dbReference type="Proteomes" id="UP000185596">
    <property type="component" value="Unassembled WGS sequence"/>
</dbReference>
<keyword evidence="5" id="KW-1185">Reference proteome</keyword>
<dbReference type="GO" id="GO:0005737">
    <property type="term" value="C:cytoplasm"/>
    <property type="evidence" value="ECO:0007669"/>
    <property type="project" value="TreeGrafter"/>
</dbReference>
<keyword evidence="2" id="KW-0663">Pyridoxal phosphate</keyword>
<dbReference type="SUPFAM" id="SSF53383">
    <property type="entry name" value="PLP-dependent transferases"/>
    <property type="match status" value="1"/>
</dbReference>
<dbReference type="InterPro" id="IPR015424">
    <property type="entry name" value="PyrdxlP-dep_Trfase"/>
</dbReference>
<organism evidence="4 5">
    <name type="scientific">Actinophytocola xanthii</name>
    <dbReference type="NCBI Taxonomy" id="1912961"/>
    <lineage>
        <taxon>Bacteria</taxon>
        <taxon>Bacillati</taxon>
        <taxon>Actinomycetota</taxon>
        <taxon>Actinomycetes</taxon>
        <taxon>Pseudonocardiales</taxon>
        <taxon>Pseudonocardiaceae</taxon>
    </lineage>
</organism>
<dbReference type="AlphaFoldDB" id="A0A1Q8CJZ3"/>
<name>A0A1Q8CJZ3_9PSEU</name>
<comment type="caution">
    <text evidence="4">The sequence shown here is derived from an EMBL/GenBank/DDBJ whole genome shotgun (WGS) entry which is preliminary data.</text>
</comment>
<evidence type="ECO:0000256" key="2">
    <source>
        <dbReference type="ARBA" id="ARBA00022898"/>
    </source>
</evidence>
<keyword evidence="3" id="KW-0456">Lyase</keyword>
<dbReference type="GO" id="GO:0019346">
    <property type="term" value="P:transsulfuration"/>
    <property type="evidence" value="ECO:0007669"/>
    <property type="project" value="InterPro"/>
</dbReference>
<dbReference type="InterPro" id="IPR000277">
    <property type="entry name" value="Cys/Met-Metab_PyrdxlP-dep_enz"/>
</dbReference>
<evidence type="ECO:0000313" key="4">
    <source>
        <dbReference type="EMBL" id="OLF14688.1"/>
    </source>
</evidence>
<dbReference type="Gene3D" id="3.40.640.10">
    <property type="entry name" value="Type I PLP-dependent aspartate aminotransferase-like (Major domain)"/>
    <property type="match status" value="1"/>
</dbReference>
<dbReference type="PANTHER" id="PTHR11808:SF50">
    <property type="entry name" value="CYSTATHIONINE BETA-LYASE"/>
    <property type="match status" value="1"/>
</dbReference>
<comment type="cofactor">
    <cofactor evidence="1">
        <name>pyridoxal 5'-phosphate</name>
        <dbReference type="ChEBI" id="CHEBI:597326"/>
    </cofactor>
</comment>
<protein>
    <recommendedName>
        <fullName evidence="6">Aminotransferase class I/classII domain-containing protein</fullName>
    </recommendedName>
</protein>
<dbReference type="RefSeq" id="WP_075128325.1">
    <property type="nucleotide sequence ID" value="NZ_MSIE01000050.1"/>
</dbReference>
<dbReference type="STRING" id="1912961.BU204_25695"/>
<accession>A0A1Q8CJZ3</accession>
<dbReference type="GO" id="GO:0047804">
    <property type="term" value="F:cysteine-S-conjugate beta-lyase activity"/>
    <property type="evidence" value="ECO:0007669"/>
    <property type="project" value="UniProtKB-ARBA"/>
</dbReference>
<evidence type="ECO:0000256" key="1">
    <source>
        <dbReference type="ARBA" id="ARBA00001933"/>
    </source>
</evidence>
<gene>
    <name evidence="4" type="ORF">BU204_25695</name>
</gene>
<proteinExistence type="predicted"/>
<dbReference type="PANTHER" id="PTHR11808">
    <property type="entry name" value="TRANS-SULFURATION ENZYME FAMILY MEMBER"/>
    <property type="match status" value="1"/>
</dbReference>
<dbReference type="GO" id="GO:0030170">
    <property type="term" value="F:pyridoxal phosphate binding"/>
    <property type="evidence" value="ECO:0007669"/>
    <property type="project" value="InterPro"/>
</dbReference>
<evidence type="ECO:0000256" key="3">
    <source>
        <dbReference type="ARBA" id="ARBA00023239"/>
    </source>
</evidence>
<dbReference type="InterPro" id="IPR015421">
    <property type="entry name" value="PyrdxlP-dep_Trfase_major"/>
</dbReference>
<dbReference type="EMBL" id="MSIE01000050">
    <property type="protein sequence ID" value="OLF14688.1"/>
    <property type="molecule type" value="Genomic_DNA"/>
</dbReference>
<evidence type="ECO:0000313" key="5">
    <source>
        <dbReference type="Proteomes" id="UP000185596"/>
    </source>
</evidence>